<dbReference type="STRING" id="77044.A0A1W2TSQ9"/>
<feature type="region of interest" description="Disordered" evidence="1">
    <location>
        <begin position="87"/>
        <end position="106"/>
    </location>
</feature>
<feature type="region of interest" description="Disordered" evidence="1">
    <location>
        <begin position="250"/>
        <end position="280"/>
    </location>
</feature>
<dbReference type="AlphaFoldDB" id="A0A1W2TSQ9"/>
<dbReference type="InterPro" id="IPR040009">
    <property type="entry name" value="Mtf2/C5D6.12-like"/>
</dbReference>
<keyword evidence="4" id="KW-1185">Reference proteome</keyword>
<evidence type="ECO:0000313" key="3">
    <source>
        <dbReference type="EMBL" id="GAP91568.1"/>
    </source>
</evidence>
<dbReference type="OMA" id="GPLYPAY"/>
<dbReference type="Proteomes" id="UP000054516">
    <property type="component" value="Unassembled WGS sequence"/>
</dbReference>
<dbReference type="EMBL" id="DF977510">
    <property type="protein sequence ID" value="GAP91568.1"/>
    <property type="molecule type" value="Genomic_DNA"/>
</dbReference>
<evidence type="ECO:0000259" key="2">
    <source>
        <dbReference type="Pfam" id="PF19189"/>
    </source>
</evidence>
<dbReference type="Pfam" id="PF19189">
    <property type="entry name" value="Mtf2"/>
    <property type="match status" value="1"/>
</dbReference>
<feature type="domain" description="Mtf2-like C-terminal" evidence="2">
    <location>
        <begin position="219"/>
        <end position="413"/>
    </location>
</feature>
<evidence type="ECO:0000313" key="4">
    <source>
        <dbReference type="Proteomes" id="UP000054516"/>
    </source>
</evidence>
<gene>
    <name evidence="3" type="ORF">SAMD00023353_6500190</name>
</gene>
<protein>
    <recommendedName>
        <fullName evidence="2">Mtf2-like C-terminal domain-containing protein</fullName>
    </recommendedName>
</protein>
<name>A0A1W2TSQ9_ROSNE</name>
<dbReference type="OrthoDB" id="2444174at2759"/>
<dbReference type="InterPro" id="IPR043837">
    <property type="entry name" value="Mtf2-like_C"/>
</dbReference>
<dbReference type="PANTHER" id="PTHR39468">
    <property type="entry name" value="CHROMOSOME 7, WHOLE GENOME SHOTGUN SEQUENCE"/>
    <property type="match status" value="1"/>
</dbReference>
<accession>A0A1W2TSQ9</accession>
<sequence length="444" mass="49300">MPPTLMPFLYQTRTILRIPAHRASAGIVRSLHGVPRRPVKEGTIPFDYEVGTVDQHVPDDEGLNQGTITPSERQIFERIFADIEARSLQPVADDQQPKRSPRPSRSARLIMQQAAHDFGQGRPATVAAPGLLSGAANDRAKALLRFPPQLRSAASKALDTIKQQALSGKRRDDAARDANAAAADQDEFVDDDWKAPAHSFARTVELEAKRQPERSRIEGLITAAASDFELWDILETEVFTMPARLGIVKGAPESDDAEPTPESAEQNATPKSSDDVPNPGDARKLRLYVHGPLYPAYLLLALRRLETAFSAPSPLVFSILPRIKELGLESYVLGVSTPFYNQLLSIYWKRHGDLAVMLDLLEEMRHCGLYFDKQTLAILNRVDASLTGLAKGTNGGGLGIALMRMPEYERSQRNRLRYWHKAVYVSAQERQSDMEFTEAVDKIS</sequence>
<reference evidence="3" key="1">
    <citation type="submission" date="2016-03" db="EMBL/GenBank/DDBJ databases">
        <title>Draft genome sequence of Rosellinia necatrix.</title>
        <authorList>
            <person name="Kanematsu S."/>
        </authorList>
    </citation>
    <scope>NUCLEOTIDE SEQUENCE [LARGE SCALE GENOMIC DNA]</scope>
    <source>
        <strain evidence="3">W97</strain>
    </source>
</reference>
<proteinExistence type="predicted"/>
<organism evidence="3">
    <name type="scientific">Rosellinia necatrix</name>
    <name type="common">White root-rot fungus</name>
    <dbReference type="NCBI Taxonomy" id="77044"/>
    <lineage>
        <taxon>Eukaryota</taxon>
        <taxon>Fungi</taxon>
        <taxon>Dikarya</taxon>
        <taxon>Ascomycota</taxon>
        <taxon>Pezizomycotina</taxon>
        <taxon>Sordariomycetes</taxon>
        <taxon>Xylariomycetidae</taxon>
        <taxon>Xylariales</taxon>
        <taxon>Xylariaceae</taxon>
        <taxon>Rosellinia</taxon>
    </lineage>
</organism>
<dbReference type="PANTHER" id="PTHR39468:SF1">
    <property type="entry name" value="MTF2-LIKE C-TERMINAL DOMAIN-CONTAINING PROTEIN"/>
    <property type="match status" value="1"/>
</dbReference>
<evidence type="ECO:0000256" key="1">
    <source>
        <dbReference type="SAM" id="MobiDB-lite"/>
    </source>
</evidence>
<dbReference type="GO" id="GO:0005739">
    <property type="term" value="C:mitochondrion"/>
    <property type="evidence" value="ECO:0007669"/>
    <property type="project" value="InterPro"/>
</dbReference>